<dbReference type="EMBL" id="CAJNRF010004515">
    <property type="protein sequence ID" value="CAF2060748.1"/>
    <property type="molecule type" value="Genomic_DNA"/>
</dbReference>
<dbReference type="Proteomes" id="UP000663887">
    <property type="component" value="Unassembled WGS sequence"/>
</dbReference>
<evidence type="ECO:0000256" key="12">
    <source>
        <dbReference type="SAM" id="Phobius"/>
    </source>
</evidence>
<sequence>MHSVVNTSQGDSIVLPMVELVGQSGELEEQMEKTTHHNFVAVLKEIPDVYGNIPLHYACRSLQNDNMISLFLSFPQLFNHETHDKKKPIDIAIEYNDPDVIKHFFDLGHIRYVENTKDILTLDEVSTYSPEYEVLSFLKQQYEEVTNGDHSLLSCACRQLHGHKMISHLINPNSIMYRDKKTGLSPLMVAVQHRQLQCIKELLNNKYFTQEAFELVSNISFRTVLHICTKVHNKEITKSLIDSRFMSTTLAVATDVLGDTPLHTCAQVGNAYMTQLLLDYITNHNSPVTTCSDSLNLLTMIKRDTERRMPPESSAIRCINATSRYGSTSRHAHAILTKKNKSKLTPLHVAIQAGNLDVINEMLKYADSLVVNVFDDQKRTSLHMAAAKGHVGIINALLDHWADSHVCDMNEWTPLHHATRCSRNADDEERPQCIENLIKRGLININALTIRRETPLHIACEYGSSKLVKQLIEFDCDLFARNVDDYNCFEVAIEANNEEVVRYLIENDNCFDLMRNSQIRKNKRYWYSLLARHCEVDTPMRKLIRKMPNMALLVLDKCSMRVGIKGTNVKKNIFVYEFLEDQLTVNQWNGEDVKHSEVYTSNTVDLVMNHPLFLMEQYETHDLMSHPLSNYLVKLKFNTFGIFLYVLILLLYMIYLALFTTIVLRGNHPGAYYNLTNIDFQDSLCYNVSQALLTASPSLGGMKTTFDYILKYTMYIVIWSLIFKNMFTIIEILQISFFKTLRYWLETVALLLSFIFVHDRSYQTNLTFRCPLQWEYGAFALLLSWLTLLGYIQFIPVLGLYVTMLLVIMKKFMRFSVILLILISGFASTFYMLFQNFEPFQSAGYSYIKTALMISGELDFDDRMYNENTKAYYNVSFLVYILFTLIMTVFVTNLLIGLAVGEIPPLMKQASDNLNRLFFELVVVCEIFRYRIIWILRRGNVNDAIAYSYQNLDKKKWYERFEQWLTSRCSVSAHDDNDDDLAVNTDKRLEY</sequence>
<gene>
    <name evidence="14" type="ORF">WKI299_LOCUS12078</name>
    <name evidence="15" type="ORF">XDN619_LOCUS34611</name>
</gene>
<protein>
    <recommendedName>
        <fullName evidence="13">Ion transport domain-containing protein</fullName>
    </recommendedName>
</protein>
<keyword evidence="4 12" id="KW-0812">Transmembrane</keyword>
<dbReference type="PANTHER" id="PTHR47143:SF3">
    <property type="entry name" value="PWWP DOMAIN-CONTAINING PROTEIN"/>
    <property type="match status" value="1"/>
</dbReference>
<evidence type="ECO:0000256" key="10">
    <source>
        <dbReference type="ARBA" id="ARBA00023303"/>
    </source>
</evidence>
<dbReference type="EMBL" id="CAJNRG010017708">
    <property type="protein sequence ID" value="CAF2236682.1"/>
    <property type="molecule type" value="Genomic_DNA"/>
</dbReference>
<evidence type="ECO:0000256" key="3">
    <source>
        <dbReference type="ARBA" id="ARBA00022606"/>
    </source>
</evidence>
<feature type="transmembrane region" description="Helical" evidence="12">
    <location>
        <begin position="778"/>
        <end position="808"/>
    </location>
</feature>
<dbReference type="InterPro" id="IPR052076">
    <property type="entry name" value="TRP_cation_channel"/>
</dbReference>
<keyword evidence="2" id="KW-0813">Transport</keyword>
<feature type="repeat" description="ANK" evidence="11">
    <location>
        <begin position="377"/>
        <end position="409"/>
    </location>
</feature>
<feature type="transmembrane region" description="Helical" evidence="12">
    <location>
        <begin position="642"/>
        <end position="664"/>
    </location>
</feature>
<organism evidence="14 16">
    <name type="scientific">Rotaria magnacalcarata</name>
    <dbReference type="NCBI Taxonomy" id="392030"/>
    <lineage>
        <taxon>Eukaryota</taxon>
        <taxon>Metazoa</taxon>
        <taxon>Spiralia</taxon>
        <taxon>Gnathifera</taxon>
        <taxon>Rotifera</taxon>
        <taxon>Eurotatoria</taxon>
        <taxon>Bdelloidea</taxon>
        <taxon>Philodinida</taxon>
        <taxon>Philodinidae</taxon>
        <taxon>Rotaria</taxon>
    </lineage>
</organism>
<evidence type="ECO:0000256" key="6">
    <source>
        <dbReference type="ARBA" id="ARBA00022989"/>
    </source>
</evidence>
<evidence type="ECO:0000256" key="11">
    <source>
        <dbReference type="PROSITE-ProRule" id="PRU00023"/>
    </source>
</evidence>
<evidence type="ECO:0000256" key="1">
    <source>
        <dbReference type="ARBA" id="ARBA00004141"/>
    </source>
</evidence>
<evidence type="ECO:0000256" key="8">
    <source>
        <dbReference type="ARBA" id="ARBA00023065"/>
    </source>
</evidence>
<dbReference type="InterPro" id="IPR005821">
    <property type="entry name" value="Ion_trans_dom"/>
</dbReference>
<comment type="subcellular location">
    <subcellularLocation>
        <location evidence="1">Membrane</location>
        <topology evidence="1">Multi-pass membrane protein</topology>
    </subcellularLocation>
</comment>
<proteinExistence type="predicted"/>
<feature type="transmembrane region" description="Helical" evidence="12">
    <location>
        <begin position="815"/>
        <end position="834"/>
    </location>
</feature>
<dbReference type="SMART" id="SM00248">
    <property type="entry name" value="ANK"/>
    <property type="match status" value="10"/>
</dbReference>
<name>A0A816QJI2_9BILA</name>
<dbReference type="PROSITE" id="PS50088">
    <property type="entry name" value="ANK_REPEAT"/>
    <property type="match status" value="2"/>
</dbReference>
<keyword evidence="8" id="KW-0406">Ion transport</keyword>
<dbReference type="AlphaFoldDB" id="A0A816QJI2"/>
<dbReference type="Proteomes" id="UP000663856">
    <property type="component" value="Unassembled WGS sequence"/>
</dbReference>
<keyword evidence="5" id="KW-0677">Repeat</keyword>
<dbReference type="SUPFAM" id="SSF48403">
    <property type="entry name" value="Ankyrin repeat"/>
    <property type="match status" value="2"/>
</dbReference>
<keyword evidence="9 12" id="KW-0472">Membrane</keyword>
<keyword evidence="7 11" id="KW-0040">ANK repeat</keyword>
<evidence type="ECO:0000259" key="13">
    <source>
        <dbReference type="Pfam" id="PF00520"/>
    </source>
</evidence>
<evidence type="ECO:0000313" key="16">
    <source>
        <dbReference type="Proteomes" id="UP000663856"/>
    </source>
</evidence>
<dbReference type="PROSITE" id="PS50297">
    <property type="entry name" value="ANK_REP_REGION"/>
    <property type="match status" value="2"/>
</dbReference>
<dbReference type="GO" id="GO:1902495">
    <property type="term" value="C:transmembrane transporter complex"/>
    <property type="evidence" value="ECO:0007669"/>
    <property type="project" value="TreeGrafter"/>
</dbReference>
<feature type="transmembrane region" description="Helical" evidence="12">
    <location>
        <begin position="712"/>
        <end position="733"/>
    </location>
</feature>
<evidence type="ECO:0000256" key="9">
    <source>
        <dbReference type="ARBA" id="ARBA00023136"/>
    </source>
</evidence>
<reference evidence="14" key="1">
    <citation type="submission" date="2021-02" db="EMBL/GenBank/DDBJ databases">
        <authorList>
            <person name="Nowell W R."/>
        </authorList>
    </citation>
    <scope>NUCLEOTIDE SEQUENCE</scope>
</reference>
<evidence type="ECO:0000256" key="4">
    <source>
        <dbReference type="ARBA" id="ARBA00022692"/>
    </source>
</evidence>
<feature type="transmembrane region" description="Helical" evidence="12">
    <location>
        <begin position="877"/>
        <end position="900"/>
    </location>
</feature>
<evidence type="ECO:0000313" key="15">
    <source>
        <dbReference type="EMBL" id="CAF2236682.1"/>
    </source>
</evidence>
<evidence type="ECO:0000256" key="5">
    <source>
        <dbReference type="ARBA" id="ARBA00022737"/>
    </source>
</evidence>
<feature type="repeat" description="ANK" evidence="11">
    <location>
        <begin position="451"/>
        <end position="483"/>
    </location>
</feature>
<dbReference type="GO" id="GO:0005216">
    <property type="term" value="F:monoatomic ion channel activity"/>
    <property type="evidence" value="ECO:0007669"/>
    <property type="project" value="InterPro"/>
</dbReference>
<keyword evidence="6 12" id="KW-1133">Transmembrane helix</keyword>
<evidence type="ECO:0000313" key="14">
    <source>
        <dbReference type="EMBL" id="CAF2060748.1"/>
    </source>
</evidence>
<keyword evidence="3" id="KW-0716">Sensory transduction</keyword>
<feature type="domain" description="Ion transport" evidence="13">
    <location>
        <begin position="704"/>
        <end position="902"/>
    </location>
</feature>
<accession>A0A816QJI2</accession>
<dbReference type="Pfam" id="PF00520">
    <property type="entry name" value="Ion_trans"/>
    <property type="match status" value="1"/>
</dbReference>
<dbReference type="Pfam" id="PF12796">
    <property type="entry name" value="Ank_2"/>
    <property type="match status" value="2"/>
</dbReference>
<dbReference type="Gene3D" id="1.25.40.20">
    <property type="entry name" value="Ankyrin repeat-containing domain"/>
    <property type="match status" value="2"/>
</dbReference>
<dbReference type="Pfam" id="PF00023">
    <property type="entry name" value="Ank"/>
    <property type="match status" value="1"/>
</dbReference>
<dbReference type="PANTHER" id="PTHR47143">
    <property type="entry name" value="TRANSIENT RECEPTOR POTENTIAL CATION CHANNEL PROTEIN PAINLESS"/>
    <property type="match status" value="1"/>
</dbReference>
<evidence type="ECO:0000256" key="7">
    <source>
        <dbReference type="ARBA" id="ARBA00023043"/>
    </source>
</evidence>
<dbReference type="InterPro" id="IPR036770">
    <property type="entry name" value="Ankyrin_rpt-contain_sf"/>
</dbReference>
<keyword evidence="10" id="KW-0407">Ion channel</keyword>
<dbReference type="InterPro" id="IPR002110">
    <property type="entry name" value="Ankyrin_rpt"/>
</dbReference>
<comment type="caution">
    <text evidence="14">The sequence shown here is derived from an EMBL/GenBank/DDBJ whole genome shotgun (WGS) entry which is preliminary data.</text>
</comment>
<evidence type="ECO:0000256" key="2">
    <source>
        <dbReference type="ARBA" id="ARBA00022448"/>
    </source>
</evidence>